<gene>
    <name evidence="2" type="ORF">CPB84DRAFT_1841112</name>
</gene>
<proteinExistence type="predicted"/>
<dbReference type="EMBL" id="JADNYJ010000001">
    <property type="protein sequence ID" value="KAF8914403.1"/>
    <property type="molecule type" value="Genomic_DNA"/>
</dbReference>
<keyword evidence="3" id="KW-1185">Reference proteome</keyword>
<name>A0A9P5TVG5_GYMJU</name>
<reference evidence="2" key="1">
    <citation type="submission" date="2020-11" db="EMBL/GenBank/DDBJ databases">
        <authorList>
            <consortium name="DOE Joint Genome Institute"/>
            <person name="Ahrendt S."/>
            <person name="Riley R."/>
            <person name="Andreopoulos W."/>
            <person name="LaButti K."/>
            <person name="Pangilinan J."/>
            <person name="Ruiz-duenas F.J."/>
            <person name="Barrasa J.M."/>
            <person name="Sanchez-Garcia M."/>
            <person name="Camarero S."/>
            <person name="Miyauchi S."/>
            <person name="Serrano A."/>
            <person name="Linde D."/>
            <person name="Babiker R."/>
            <person name="Drula E."/>
            <person name="Ayuso-Fernandez I."/>
            <person name="Pacheco R."/>
            <person name="Padilla G."/>
            <person name="Ferreira P."/>
            <person name="Barriuso J."/>
            <person name="Kellner H."/>
            <person name="Castanera R."/>
            <person name="Alfaro M."/>
            <person name="Ramirez L."/>
            <person name="Pisabarro A.G."/>
            <person name="Kuo A."/>
            <person name="Tritt A."/>
            <person name="Lipzen A."/>
            <person name="He G."/>
            <person name="Yan M."/>
            <person name="Ng V."/>
            <person name="Cullen D."/>
            <person name="Martin F."/>
            <person name="Rosso M.-N."/>
            <person name="Henrissat B."/>
            <person name="Hibbett D."/>
            <person name="Martinez A.T."/>
            <person name="Grigoriev I.V."/>
        </authorList>
    </citation>
    <scope>NUCLEOTIDE SEQUENCE</scope>
    <source>
        <strain evidence="2">AH 44721</strain>
    </source>
</reference>
<dbReference type="SUPFAM" id="SSF53098">
    <property type="entry name" value="Ribonuclease H-like"/>
    <property type="match status" value="1"/>
</dbReference>
<dbReference type="Proteomes" id="UP000724874">
    <property type="component" value="Unassembled WGS sequence"/>
</dbReference>
<accession>A0A9P5TVG5</accession>
<evidence type="ECO:0000256" key="1">
    <source>
        <dbReference type="SAM" id="MobiDB-lite"/>
    </source>
</evidence>
<dbReference type="AlphaFoldDB" id="A0A9P5TVG5"/>
<sequence>MCVKARLAKKAPSQKLSATDPECSEQKPAGDSGGTASEDLGKVVVVKKQNSNLGHPFFQDAKKLGTREHHNKLDLTIVKFFCVAGLPTSLFVLASRAKLEEEQIVSEAESILELQTAYLQTQENITVSCDGGTTWGRDAFWMVHMSTMGTKERKRKVYLMEVREATSESHTGKWIKTFLLNIIDKIGRSFTKEILMIFNLPDIVHFISNTLKDIVKLAHFKPTITTVRGVVKKFHKSHPGATELRIVHLICGITKGLDAIGKTRFGTIILSAWSVQINIPALQKIVEQGIFDLEDLETYFIETSLESFQFKKTLLQLIKVGSPALKALTCLEADEMNPGDVYIFWHAMLWAMKEVLVDSKLDFPTDVRHQILGILNARHSQIFEDGNLATAADLYLARAYLNPMYLKSDLFRRDEDLVAQFLVTASQKEILFGDNEKLTKWKGRASDFKKKLLDEMKRYARQQFPFNTPSMKTLASLPGGKHLNVTQFKILAVKVFSVRVNSMAEERTVSIFTWMMLALHANLSVGQMAAKTIVRQHYATEKKARKHSKPRPTVKFYDVKSKIFWTTDTSDSPKVLDDEDDSWLDEKAESHPTAQSLGAETNRSSPVNLQSSMLATFLVDGETEERRS</sequence>
<protein>
    <submittedName>
        <fullName evidence="2">Uncharacterized protein</fullName>
    </submittedName>
</protein>
<evidence type="ECO:0000313" key="2">
    <source>
        <dbReference type="EMBL" id="KAF8914403.1"/>
    </source>
</evidence>
<dbReference type="OrthoDB" id="3236755at2759"/>
<feature type="region of interest" description="Disordered" evidence="1">
    <location>
        <begin position="1"/>
        <end position="37"/>
    </location>
</feature>
<evidence type="ECO:0000313" key="3">
    <source>
        <dbReference type="Proteomes" id="UP000724874"/>
    </source>
</evidence>
<dbReference type="InterPro" id="IPR012337">
    <property type="entry name" value="RNaseH-like_sf"/>
</dbReference>
<feature type="compositionally biased region" description="Polar residues" evidence="1">
    <location>
        <begin position="592"/>
        <end position="608"/>
    </location>
</feature>
<comment type="caution">
    <text evidence="2">The sequence shown here is derived from an EMBL/GenBank/DDBJ whole genome shotgun (WGS) entry which is preliminary data.</text>
</comment>
<feature type="region of interest" description="Disordered" evidence="1">
    <location>
        <begin position="576"/>
        <end position="608"/>
    </location>
</feature>
<organism evidence="2 3">
    <name type="scientific">Gymnopilus junonius</name>
    <name type="common">Spectacular rustgill mushroom</name>
    <name type="synonym">Gymnopilus spectabilis subsp. junonius</name>
    <dbReference type="NCBI Taxonomy" id="109634"/>
    <lineage>
        <taxon>Eukaryota</taxon>
        <taxon>Fungi</taxon>
        <taxon>Dikarya</taxon>
        <taxon>Basidiomycota</taxon>
        <taxon>Agaricomycotina</taxon>
        <taxon>Agaricomycetes</taxon>
        <taxon>Agaricomycetidae</taxon>
        <taxon>Agaricales</taxon>
        <taxon>Agaricineae</taxon>
        <taxon>Hymenogastraceae</taxon>
        <taxon>Gymnopilus</taxon>
    </lineage>
</organism>